<evidence type="ECO:0000256" key="1">
    <source>
        <dbReference type="SAM" id="Phobius"/>
    </source>
</evidence>
<evidence type="ECO:0000259" key="2">
    <source>
        <dbReference type="Pfam" id="PF04536"/>
    </source>
</evidence>
<dbReference type="InterPro" id="IPR007621">
    <property type="entry name" value="TPM_dom"/>
</dbReference>
<dbReference type="AlphaFoldDB" id="A0A2M7VFX5"/>
<feature type="transmembrane region" description="Helical" evidence="1">
    <location>
        <begin position="188"/>
        <end position="207"/>
    </location>
</feature>
<feature type="transmembrane region" description="Helical" evidence="1">
    <location>
        <begin position="12"/>
        <end position="31"/>
    </location>
</feature>
<keyword evidence="1" id="KW-0812">Transmembrane</keyword>
<sequence>MKAIRLLKSWQLVIGLVLIWLIFIVPISLAYEDLGKPTGLVNDYADILTTEQKSALENKLSTFREQSKHEIAVVIIKSLAGDTIENFATQLFAAWGIGQQGADNGVLLLIAIDDRQMRIEVGYGLEGALTDAQSSWIINEQLKPNFQKNDFYTGIDQAMEQIMKATSGEVIPSNSNINERVESDSFNVFADVIKFFIFFMFIFLSRILAKTKSWWLGGVIGAGVGLVVGWVMSSIIATIAGVLIIGGLGLIIDYVLSNKKIGPGGGILFGGGGFGGGRSGGGFGGFGGGGSGGGGSSGSW</sequence>
<evidence type="ECO:0000313" key="3">
    <source>
        <dbReference type="EMBL" id="PIZ99559.1"/>
    </source>
</evidence>
<accession>A0A2M7VFX5</accession>
<dbReference type="Pfam" id="PF04536">
    <property type="entry name" value="TPM_phosphatase"/>
    <property type="match status" value="1"/>
</dbReference>
<feature type="transmembrane region" description="Helical" evidence="1">
    <location>
        <begin position="238"/>
        <end position="256"/>
    </location>
</feature>
<feature type="domain" description="TPM" evidence="2">
    <location>
        <begin position="41"/>
        <end position="164"/>
    </location>
</feature>
<evidence type="ECO:0000313" key="4">
    <source>
        <dbReference type="Proteomes" id="UP000230405"/>
    </source>
</evidence>
<feature type="transmembrane region" description="Helical" evidence="1">
    <location>
        <begin position="214"/>
        <end position="232"/>
    </location>
</feature>
<dbReference type="Proteomes" id="UP000230405">
    <property type="component" value="Unassembled WGS sequence"/>
</dbReference>
<keyword evidence="1" id="KW-0472">Membrane</keyword>
<gene>
    <name evidence="3" type="ORF">COX77_01055</name>
</gene>
<dbReference type="EMBL" id="PFPO01000021">
    <property type="protein sequence ID" value="PIZ99559.1"/>
    <property type="molecule type" value="Genomic_DNA"/>
</dbReference>
<comment type="caution">
    <text evidence="3">The sequence shown here is derived from an EMBL/GenBank/DDBJ whole genome shotgun (WGS) entry which is preliminary data.</text>
</comment>
<name>A0A2M7VFX5_9BACT</name>
<protein>
    <recommendedName>
        <fullName evidence="2">TPM domain-containing protein</fullName>
    </recommendedName>
</protein>
<dbReference type="Gene3D" id="3.10.310.50">
    <property type="match status" value="1"/>
</dbReference>
<dbReference type="PANTHER" id="PTHR30373">
    <property type="entry name" value="UPF0603 PROTEIN YGCG"/>
    <property type="match status" value="1"/>
</dbReference>
<proteinExistence type="predicted"/>
<dbReference type="PANTHER" id="PTHR30373:SF2">
    <property type="entry name" value="UPF0603 PROTEIN YGCG"/>
    <property type="match status" value="1"/>
</dbReference>
<organism evidence="3 4">
    <name type="scientific">Candidatus Komeilibacteria bacterium CG_4_10_14_0_2_um_filter_37_10</name>
    <dbReference type="NCBI Taxonomy" id="1974470"/>
    <lineage>
        <taxon>Bacteria</taxon>
        <taxon>Candidatus Komeiliibacteriota</taxon>
    </lineage>
</organism>
<reference evidence="4" key="1">
    <citation type="submission" date="2017-09" db="EMBL/GenBank/DDBJ databases">
        <title>Depth-based differentiation of microbial function through sediment-hosted aquifers and enrichment of novel symbionts in the deep terrestrial subsurface.</title>
        <authorList>
            <person name="Probst A.J."/>
            <person name="Ladd B."/>
            <person name="Jarett J.K."/>
            <person name="Geller-Mcgrath D.E."/>
            <person name="Sieber C.M.K."/>
            <person name="Emerson J.B."/>
            <person name="Anantharaman K."/>
            <person name="Thomas B.C."/>
            <person name="Malmstrom R."/>
            <person name="Stieglmeier M."/>
            <person name="Klingl A."/>
            <person name="Woyke T."/>
            <person name="Ryan C.M."/>
            <person name="Banfield J.F."/>
        </authorList>
    </citation>
    <scope>NUCLEOTIDE SEQUENCE [LARGE SCALE GENOMIC DNA]</scope>
</reference>
<keyword evidence="1" id="KW-1133">Transmembrane helix</keyword>